<proteinExistence type="predicted"/>
<dbReference type="EMBL" id="CP018477">
    <property type="protein sequence ID" value="ASV73124.1"/>
    <property type="molecule type" value="Genomic_DNA"/>
</dbReference>
<dbReference type="CDD" id="cd00093">
    <property type="entry name" value="HTH_XRE"/>
    <property type="match status" value="1"/>
</dbReference>
<dbReference type="Gene3D" id="1.10.260.40">
    <property type="entry name" value="lambda repressor-like DNA-binding domains"/>
    <property type="match status" value="1"/>
</dbReference>
<dbReference type="InterPro" id="IPR010982">
    <property type="entry name" value="Lambda_DNA-bd_dom_sf"/>
</dbReference>
<dbReference type="OrthoDB" id="292488at2"/>
<feature type="region of interest" description="Disordered" evidence="1">
    <location>
        <begin position="122"/>
        <end position="154"/>
    </location>
</feature>
<gene>
    <name evidence="3" type="ORF">THTE_0522</name>
</gene>
<evidence type="ECO:0000259" key="2">
    <source>
        <dbReference type="PROSITE" id="PS50943"/>
    </source>
</evidence>
<evidence type="ECO:0000313" key="3">
    <source>
        <dbReference type="EMBL" id="ASV73124.1"/>
    </source>
</evidence>
<dbReference type="SUPFAM" id="SSF47413">
    <property type="entry name" value="lambda repressor-like DNA-binding domains"/>
    <property type="match status" value="1"/>
</dbReference>
<feature type="domain" description="HTH cro/C1-type" evidence="2">
    <location>
        <begin position="10"/>
        <end position="38"/>
    </location>
</feature>
<protein>
    <recommendedName>
        <fullName evidence="2">HTH cro/C1-type domain-containing protein</fullName>
    </recommendedName>
</protein>
<accession>A0A286RAY0</accession>
<organism evidence="3 4">
    <name type="scientific">Thermogutta terrifontis</name>
    <dbReference type="NCBI Taxonomy" id="1331910"/>
    <lineage>
        <taxon>Bacteria</taxon>
        <taxon>Pseudomonadati</taxon>
        <taxon>Planctomycetota</taxon>
        <taxon>Planctomycetia</taxon>
        <taxon>Pirellulales</taxon>
        <taxon>Thermoguttaceae</taxon>
        <taxon>Thermogutta</taxon>
    </lineage>
</organism>
<name>A0A286RAY0_9BACT</name>
<dbReference type="RefSeq" id="WP_095413822.1">
    <property type="nucleotide sequence ID" value="NZ_CP018477.1"/>
</dbReference>
<evidence type="ECO:0000313" key="4">
    <source>
        <dbReference type="Proteomes" id="UP000215086"/>
    </source>
</evidence>
<dbReference type="PROSITE" id="PS50943">
    <property type="entry name" value="HTH_CROC1"/>
    <property type="match status" value="1"/>
</dbReference>
<evidence type="ECO:0000256" key="1">
    <source>
        <dbReference type="SAM" id="MobiDB-lite"/>
    </source>
</evidence>
<sequence length="187" mass="20413">MISPALAAKVRSLLVDQKMSQRQVARLTGVSRATVKAIASGEWFERYRARHGCDNTTPILARCPECGAMVEMPCRACEVRRLKKAGRIPPLPATEDGPPRVELRGSEYARYLEVRAAALARGEPDADPAWSPDSDSHDTWLDDDPFTALGSPTETDLANLEASFESQPRGDGWIGALVVPSELRRAA</sequence>
<dbReference type="Proteomes" id="UP000215086">
    <property type="component" value="Chromosome"/>
</dbReference>
<dbReference type="KEGG" id="ttf:THTE_0522"/>
<reference evidence="3 4" key="1">
    <citation type="journal article" name="Front. Microbiol.">
        <title>Sugar Metabolism of the First Thermophilic Planctomycete Thermogutta terrifontis: Comparative Genomic and Transcriptomic Approaches.</title>
        <authorList>
            <person name="Elcheninov A.G."/>
            <person name="Menzel P."/>
            <person name="Gudbergsdottir S.R."/>
            <person name="Slesarev A.I."/>
            <person name="Kadnikov V.V."/>
            <person name="Krogh A."/>
            <person name="Bonch-Osmolovskaya E.A."/>
            <person name="Peng X."/>
            <person name="Kublanov I.V."/>
        </authorList>
    </citation>
    <scope>NUCLEOTIDE SEQUENCE [LARGE SCALE GENOMIC DNA]</scope>
    <source>
        <strain evidence="3 4">R1</strain>
    </source>
</reference>
<dbReference type="GO" id="GO:0003677">
    <property type="term" value="F:DNA binding"/>
    <property type="evidence" value="ECO:0007669"/>
    <property type="project" value="InterPro"/>
</dbReference>
<dbReference type="InterPro" id="IPR001387">
    <property type="entry name" value="Cro/C1-type_HTH"/>
</dbReference>
<keyword evidence="4" id="KW-1185">Reference proteome</keyword>
<dbReference type="AlphaFoldDB" id="A0A286RAY0"/>